<feature type="non-terminal residue" evidence="1">
    <location>
        <position position="1"/>
    </location>
</feature>
<proteinExistence type="predicted"/>
<reference evidence="1" key="1">
    <citation type="submission" date="2020-11" db="EMBL/GenBank/DDBJ databases">
        <authorList>
            <person name="Whitehead M."/>
        </authorList>
    </citation>
    <scope>NUCLEOTIDE SEQUENCE</scope>
    <source>
        <strain evidence="1">EGII</strain>
    </source>
</reference>
<name>A0A811UT87_CERCA</name>
<dbReference type="Proteomes" id="UP000606786">
    <property type="component" value="Unassembled WGS sequence"/>
</dbReference>
<evidence type="ECO:0000313" key="1">
    <source>
        <dbReference type="EMBL" id="CAD7000976.1"/>
    </source>
</evidence>
<protein>
    <submittedName>
        <fullName evidence="1">(Mediterranean fruit fly) hypothetical protein</fullName>
    </submittedName>
</protein>
<dbReference type="AlphaFoldDB" id="A0A811UT87"/>
<organism evidence="1 2">
    <name type="scientific">Ceratitis capitata</name>
    <name type="common">Mediterranean fruit fly</name>
    <name type="synonym">Tephritis capitata</name>
    <dbReference type="NCBI Taxonomy" id="7213"/>
    <lineage>
        <taxon>Eukaryota</taxon>
        <taxon>Metazoa</taxon>
        <taxon>Ecdysozoa</taxon>
        <taxon>Arthropoda</taxon>
        <taxon>Hexapoda</taxon>
        <taxon>Insecta</taxon>
        <taxon>Pterygota</taxon>
        <taxon>Neoptera</taxon>
        <taxon>Endopterygota</taxon>
        <taxon>Diptera</taxon>
        <taxon>Brachycera</taxon>
        <taxon>Muscomorpha</taxon>
        <taxon>Tephritoidea</taxon>
        <taxon>Tephritidae</taxon>
        <taxon>Ceratitis</taxon>
        <taxon>Ceratitis</taxon>
    </lineage>
</organism>
<accession>A0A811UT87</accession>
<dbReference type="EMBL" id="CAJHJT010000023">
    <property type="protein sequence ID" value="CAD7000976.1"/>
    <property type="molecule type" value="Genomic_DNA"/>
</dbReference>
<gene>
    <name evidence="1" type="ORF">CCAP1982_LOCUS9449</name>
</gene>
<evidence type="ECO:0000313" key="2">
    <source>
        <dbReference type="Proteomes" id="UP000606786"/>
    </source>
</evidence>
<sequence length="83" mass="9555">MIHAHSVLVHKFEFSKQLVVVPQRHHTFRRRIEALPLTNFQLDAATELLNSKSAKSLRFDGYNHRPEWEQEADVGSATLGFQA</sequence>
<keyword evidence="2" id="KW-1185">Reference proteome</keyword>
<comment type="caution">
    <text evidence="1">The sequence shown here is derived from an EMBL/GenBank/DDBJ whole genome shotgun (WGS) entry which is preliminary data.</text>
</comment>